<dbReference type="GeneID" id="73330776"/>
<evidence type="ECO:0000313" key="2">
    <source>
        <dbReference type="Proteomes" id="UP001055115"/>
    </source>
</evidence>
<reference evidence="1 2" key="1">
    <citation type="submission" date="2022-03" db="EMBL/GenBank/DDBJ databases">
        <title>Genome data of Colletotrichum spp.</title>
        <authorList>
            <person name="Utami Y.D."/>
            <person name="Hiruma K."/>
        </authorList>
    </citation>
    <scope>NUCLEOTIDE SEQUENCE [LARGE SCALE GENOMIC DNA]</scope>
    <source>
        <strain evidence="1 2">MAFF 239500</strain>
    </source>
</reference>
<organism evidence="1 2">
    <name type="scientific">Colletotrichum spaethianum</name>
    <dbReference type="NCBI Taxonomy" id="700344"/>
    <lineage>
        <taxon>Eukaryota</taxon>
        <taxon>Fungi</taxon>
        <taxon>Dikarya</taxon>
        <taxon>Ascomycota</taxon>
        <taxon>Pezizomycotina</taxon>
        <taxon>Sordariomycetes</taxon>
        <taxon>Hypocreomycetidae</taxon>
        <taxon>Glomerellales</taxon>
        <taxon>Glomerellaceae</taxon>
        <taxon>Colletotrichum</taxon>
        <taxon>Colletotrichum spaethianum species complex</taxon>
    </lineage>
</organism>
<accession>A0AA37PCK3</accession>
<evidence type="ECO:0000313" key="1">
    <source>
        <dbReference type="EMBL" id="GKT49793.1"/>
    </source>
</evidence>
<keyword evidence="2" id="KW-1185">Reference proteome</keyword>
<dbReference type="AlphaFoldDB" id="A0AA37PCK3"/>
<gene>
    <name evidence="1" type="ORF">ColSpa_09974</name>
</gene>
<name>A0AA37PCK3_9PEZI</name>
<dbReference type="Pfam" id="PF20246">
    <property type="entry name" value="DUF6601"/>
    <property type="match status" value="1"/>
</dbReference>
<dbReference type="RefSeq" id="XP_049132143.1">
    <property type="nucleotide sequence ID" value="XM_049276186.1"/>
</dbReference>
<protein>
    <submittedName>
        <fullName evidence="1">Uncharacterized protein</fullName>
    </submittedName>
</protein>
<dbReference type="InterPro" id="IPR046536">
    <property type="entry name" value="DUF6601"/>
</dbReference>
<comment type="caution">
    <text evidence="1">The sequence shown here is derived from an EMBL/GenBank/DDBJ whole genome shotgun (WGS) entry which is preliminary data.</text>
</comment>
<sequence>MREFLGTLPINPWIDPRFYYGELRLSRLNKIYFFWKTPLRGYKSRWNQYGSFFQDNFTWLASLTVYIAVVLTAMAPKPSSRPRTASRSSLSWDLWPLQVW</sequence>
<proteinExistence type="predicted"/>
<dbReference type="Proteomes" id="UP001055115">
    <property type="component" value="Unassembled WGS sequence"/>
</dbReference>
<dbReference type="EMBL" id="BQXU01000032">
    <property type="protein sequence ID" value="GKT49793.1"/>
    <property type="molecule type" value="Genomic_DNA"/>
</dbReference>